<keyword evidence="4" id="KW-1003">Cell membrane</keyword>
<evidence type="ECO:0000256" key="5">
    <source>
        <dbReference type="ARBA" id="ARBA00022692"/>
    </source>
</evidence>
<evidence type="ECO:0000256" key="6">
    <source>
        <dbReference type="ARBA" id="ARBA00022989"/>
    </source>
</evidence>
<keyword evidence="5 8" id="KW-0812">Transmembrane</keyword>
<proteinExistence type="inferred from homology"/>
<comment type="similarity">
    <text evidence="2">Belongs to the AmiS/UreI family.</text>
</comment>
<protein>
    <submittedName>
        <fullName evidence="9">AmiS/UreI transporter</fullName>
    </submittedName>
</protein>
<evidence type="ECO:0000256" key="2">
    <source>
        <dbReference type="ARBA" id="ARBA00010068"/>
    </source>
</evidence>
<feature type="transmembrane region" description="Helical" evidence="8">
    <location>
        <begin position="56"/>
        <end position="74"/>
    </location>
</feature>
<organism evidence="9 10">
    <name type="scientific">Arthrobacter deserti</name>
    <dbReference type="NCBI Taxonomy" id="1742687"/>
    <lineage>
        <taxon>Bacteria</taxon>
        <taxon>Bacillati</taxon>
        <taxon>Actinomycetota</taxon>
        <taxon>Actinomycetes</taxon>
        <taxon>Micrococcales</taxon>
        <taxon>Micrococcaceae</taxon>
        <taxon>Arthrobacter</taxon>
    </lineage>
</organism>
<evidence type="ECO:0000256" key="7">
    <source>
        <dbReference type="ARBA" id="ARBA00023136"/>
    </source>
</evidence>
<evidence type="ECO:0000256" key="3">
    <source>
        <dbReference type="ARBA" id="ARBA00022448"/>
    </source>
</evidence>
<comment type="caution">
    <text evidence="9">The sequence shown here is derived from an EMBL/GenBank/DDBJ whole genome shotgun (WGS) entry which is preliminary data.</text>
</comment>
<dbReference type="InterPro" id="IPR003211">
    <property type="entry name" value="AmiSUreI_transpt"/>
</dbReference>
<dbReference type="InterPro" id="IPR038523">
    <property type="entry name" value="AmiSUreI_transpt_sf"/>
</dbReference>
<keyword evidence="10" id="KW-1185">Reference proteome</keyword>
<name>A0ABX1JQK0_9MICC</name>
<evidence type="ECO:0000256" key="1">
    <source>
        <dbReference type="ARBA" id="ARBA00004651"/>
    </source>
</evidence>
<keyword evidence="6 8" id="KW-1133">Transmembrane helix</keyword>
<reference evidence="9 10" key="1">
    <citation type="submission" date="2020-04" db="EMBL/GenBank/DDBJ databases">
        <authorList>
            <person name="Liu S."/>
        </authorList>
    </citation>
    <scope>NUCLEOTIDE SEQUENCE [LARGE SCALE GENOMIC DNA]</scope>
    <source>
        <strain evidence="9 10">CGMCC 1.15091</strain>
    </source>
</reference>
<dbReference type="Pfam" id="PF02293">
    <property type="entry name" value="AmiS_UreI"/>
    <property type="match status" value="1"/>
</dbReference>
<feature type="non-terminal residue" evidence="9">
    <location>
        <position position="193"/>
    </location>
</feature>
<evidence type="ECO:0000256" key="4">
    <source>
        <dbReference type="ARBA" id="ARBA00022475"/>
    </source>
</evidence>
<feature type="transmembrane region" description="Helical" evidence="8">
    <location>
        <begin position="80"/>
        <end position="102"/>
    </location>
</feature>
<sequence>MSFICLILSGAALLINGLGLLGRLNVRDSGYFNLLVGTLQLVLAVLTAAGAGGDTAVLLGAAGIVLFGLTYLYVGLNSLLALGSSGLGWFCGLVAVLALFYAASNLQQDPLLGVLWLSWAALWSLFFLILALGRTGLTAFTGWATVLTSQLTTTVPALLGLSGAWPAGWGAAATAAAVTGALFIAARVLARQP</sequence>
<dbReference type="Gene3D" id="1.25.40.600">
    <property type="match status" value="1"/>
</dbReference>
<comment type="subcellular location">
    <subcellularLocation>
        <location evidence="1">Cell membrane</location>
        <topology evidence="1">Multi-pass membrane protein</topology>
    </subcellularLocation>
</comment>
<evidence type="ECO:0000313" key="9">
    <source>
        <dbReference type="EMBL" id="NKX51288.1"/>
    </source>
</evidence>
<dbReference type="Proteomes" id="UP000523795">
    <property type="component" value="Unassembled WGS sequence"/>
</dbReference>
<feature type="transmembrane region" description="Helical" evidence="8">
    <location>
        <begin position="114"/>
        <end position="133"/>
    </location>
</feature>
<gene>
    <name evidence="9" type="ORF">HER39_12065</name>
</gene>
<feature type="transmembrane region" description="Helical" evidence="8">
    <location>
        <begin position="29"/>
        <end position="49"/>
    </location>
</feature>
<dbReference type="EMBL" id="JAAZSR010000202">
    <property type="protein sequence ID" value="NKX51288.1"/>
    <property type="molecule type" value="Genomic_DNA"/>
</dbReference>
<keyword evidence="3" id="KW-0813">Transport</keyword>
<accession>A0ABX1JQK0</accession>
<feature type="transmembrane region" description="Helical" evidence="8">
    <location>
        <begin position="167"/>
        <end position="190"/>
    </location>
</feature>
<evidence type="ECO:0000313" key="10">
    <source>
        <dbReference type="Proteomes" id="UP000523795"/>
    </source>
</evidence>
<keyword evidence="7 8" id="KW-0472">Membrane</keyword>
<evidence type="ECO:0000256" key="8">
    <source>
        <dbReference type="SAM" id="Phobius"/>
    </source>
</evidence>